<comment type="caution">
    <text evidence="2">The sequence shown here is derived from an EMBL/GenBank/DDBJ whole genome shotgun (WGS) entry which is preliminary data.</text>
</comment>
<dbReference type="Proteomes" id="UP000018948">
    <property type="component" value="Unassembled WGS sequence"/>
</dbReference>
<name>W2YFH0_PHYNI</name>
<accession>W2YFH0</accession>
<protein>
    <submittedName>
        <fullName evidence="2">Uncharacterized protein</fullName>
    </submittedName>
</protein>
<organism evidence="2 3">
    <name type="scientific">Phytophthora nicotianae P10297</name>
    <dbReference type="NCBI Taxonomy" id="1317064"/>
    <lineage>
        <taxon>Eukaryota</taxon>
        <taxon>Sar</taxon>
        <taxon>Stramenopiles</taxon>
        <taxon>Oomycota</taxon>
        <taxon>Peronosporomycetes</taxon>
        <taxon>Peronosporales</taxon>
        <taxon>Peronosporaceae</taxon>
        <taxon>Phytophthora</taxon>
    </lineage>
</organism>
<sequence length="271" mass="30316">MYVADKEHEFELLPAMSIGERWSMSCVLDVRDDLAAAAATLHPIVLMSKLKSPKVRSPYESPNGSPYGSLYDEQSKETGVQKPIKEVVYVRLHRNERAHQVILSSAEKYSYAKAMLEPLLNHLSSLPSAEFYQELNTWKETIELGLKCEKARLVNSDQDITDGETENDSSLTFDPTDTMETVKLMQKFENESVSNGDHTYDDSELEDDVPPTQTAESVQNGEEYELPSPKSYDSAQESPASLEISIKEGPCPSDSFNSIIEGAVKLDKERP</sequence>
<gene>
    <name evidence="2" type="ORF">F442_18047</name>
</gene>
<reference evidence="2 3" key="1">
    <citation type="submission" date="2013-11" db="EMBL/GenBank/DDBJ databases">
        <title>The Genome Sequence of Phytophthora parasitica P10297.</title>
        <authorList>
            <consortium name="The Broad Institute Genomics Platform"/>
            <person name="Russ C."/>
            <person name="Tyler B."/>
            <person name="Panabieres F."/>
            <person name="Shan W."/>
            <person name="Tripathy S."/>
            <person name="Grunwald N."/>
            <person name="Machado M."/>
            <person name="Johnson C.S."/>
            <person name="Walker B."/>
            <person name="Young S.K."/>
            <person name="Zeng Q."/>
            <person name="Gargeya S."/>
            <person name="Fitzgerald M."/>
            <person name="Haas B."/>
            <person name="Abouelleil A."/>
            <person name="Allen A.W."/>
            <person name="Alvarado L."/>
            <person name="Arachchi H.M."/>
            <person name="Berlin A.M."/>
            <person name="Chapman S.B."/>
            <person name="Gainer-Dewar J."/>
            <person name="Goldberg J."/>
            <person name="Griggs A."/>
            <person name="Gujja S."/>
            <person name="Hansen M."/>
            <person name="Howarth C."/>
            <person name="Imamovic A."/>
            <person name="Ireland A."/>
            <person name="Larimer J."/>
            <person name="McCowan C."/>
            <person name="Murphy C."/>
            <person name="Pearson M."/>
            <person name="Poon T.W."/>
            <person name="Priest M."/>
            <person name="Roberts A."/>
            <person name="Saif S."/>
            <person name="Shea T."/>
            <person name="Sisk P."/>
            <person name="Sykes S."/>
            <person name="Wortman J."/>
            <person name="Nusbaum C."/>
            <person name="Birren B."/>
        </authorList>
    </citation>
    <scope>NUCLEOTIDE SEQUENCE [LARGE SCALE GENOMIC DNA]</scope>
    <source>
        <strain evidence="2 3">P10297</strain>
    </source>
</reference>
<evidence type="ECO:0000256" key="1">
    <source>
        <dbReference type="SAM" id="MobiDB-lite"/>
    </source>
</evidence>
<evidence type="ECO:0000313" key="3">
    <source>
        <dbReference type="Proteomes" id="UP000018948"/>
    </source>
</evidence>
<dbReference type="OrthoDB" id="129032at2759"/>
<evidence type="ECO:0000313" key="2">
    <source>
        <dbReference type="EMBL" id="ETP33393.1"/>
    </source>
</evidence>
<dbReference type="AlphaFoldDB" id="W2YFH0"/>
<feature type="region of interest" description="Disordered" evidence="1">
    <location>
        <begin position="189"/>
        <end position="257"/>
    </location>
</feature>
<feature type="region of interest" description="Disordered" evidence="1">
    <location>
        <begin position="54"/>
        <end position="78"/>
    </location>
</feature>
<feature type="compositionally biased region" description="Polar residues" evidence="1">
    <location>
        <begin position="211"/>
        <end position="220"/>
    </location>
</feature>
<dbReference type="EMBL" id="ANIY01003766">
    <property type="protein sequence ID" value="ETP33393.1"/>
    <property type="molecule type" value="Genomic_DNA"/>
</dbReference>
<proteinExistence type="predicted"/>